<dbReference type="EMBL" id="BARU01030908">
    <property type="protein sequence ID" value="GAH68629.1"/>
    <property type="molecule type" value="Genomic_DNA"/>
</dbReference>
<name>X1IR95_9ZZZZ</name>
<sequence length="141" mass="15723">FLEFLIQQDIEKGNGFGVIDPHGDLIEDIKGFLACYYDEPRDEKKISERVVLIEPTDPDFSVTFNPLDKLSNVSAAEQANELVSAFKKIWADSWGVRMEDLMRNSLIALGEAGLTLAGRALVGNAYLVPPETLFFYQALPL</sequence>
<accession>X1IR95</accession>
<proteinExistence type="predicted"/>
<feature type="non-terminal residue" evidence="1">
    <location>
        <position position="1"/>
    </location>
</feature>
<comment type="caution">
    <text evidence="1">The sequence shown here is derived from an EMBL/GenBank/DDBJ whole genome shotgun (WGS) entry which is preliminary data.</text>
</comment>
<reference evidence="1" key="1">
    <citation type="journal article" date="2014" name="Front. Microbiol.">
        <title>High frequency of phylogenetically diverse reductive dehalogenase-homologous genes in deep subseafloor sedimentary metagenomes.</title>
        <authorList>
            <person name="Kawai M."/>
            <person name="Futagami T."/>
            <person name="Toyoda A."/>
            <person name="Takaki Y."/>
            <person name="Nishi S."/>
            <person name="Hori S."/>
            <person name="Arai W."/>
            <person name="Tsubouchi T."/>
            <person name="Morono Y."/>
            <person name="Uchiyama I."/>
            <person name="Ito T."/>
            <person name="Fujiyama A."/>
            <person name="Inagaki F."/>
            <person name="Takami H."/>
        </authorList>
    </citation>
    <scope>NUCLEOTIDE SEQUENCE</scope>
    <source>
        <strain evidence="1">Expedition CK06-06</strain>
    </source>
</reference>
<organism evidence="1">
    <name type="scientific">marine sediment metagenome</name>
    <dbReference type="NCBI Taxonomy" id="412755"/>
    <lineage>
        <taxon>unclassified sequences</taxon>
        <taxon>metagenomes</taxon>
        <taxon>ecological metagenomes</taxon>
    </lineage>
</organism>
<evidence type="ECO:0000313" key="1">
    <source>
        <dbReference type="EMBL" id="GAH68629.1"/>
    </source>
</evidence>
<gene>
    <name evidence="1" type="ORF">S03H2_48960</name>
</gene>
<dbReference type="AlphaFoldDB" id="X1IR95"/>
<protein>
    <submittedName>
        <fullName evidence="1">Uncharacterized protein</fullName>
    </submittedName>
</protein>